<dbReference type="SUPFAM" id="SSF50044">
    <property type="entry name" value="SH3-domain"/>
    <property type="match status" value="2"/>
</dbReference>
<organism evidence="2 3">
    <name type="scientific">Botrytis galanthina</name>
    <dbReference type="NCBI Taxonomy" id="278940"/>
    <lineage>
        <taxon>Eukaryota</taxon>
        <taxon>Fungi</taxon>
        <taxon>Dikarya</taxon>
        <taxon>Ascomycota</taxon>
        <taxon>Pezizomycotina</taxon>
        <taxon>Leotiomycetes</taxon>
        <taxon>Helotiales</taxon>
        <taxon>Sclerotiniaceae</taxon>
        <taxon>Botrytis</taxon>
    </lineage>
</organism>
<gene>
    <name evidence="2" type="ORF">BGAL_0065g00210</name>
</gene>
<dbReference type="EMBL" id="PQXL01000065">
    <property type="protein sequence ID" value="THV52892.1"/>
    <property type="molecule type" value="Genomic_DNA"/>
</dbReference>
<feature type="compositionally biased region" description="Low complexity" evidence="1">
    <location>
        <begin position="434"/>
        <end position="453"/>
    </location>
</feature>
<feature type="compositionally biased region" description="Polar residues" evidence="1">
    <location>
        <begin position="462"/>
        <end position="474"/>
    </location>
</feature>
<dbReference type="Proteomes" id="UP000308671">
    <property type="component" value="Unassembled WGS sequence"/>
</dbReference>
<sequence length="1179" mass="131382">MGQTSELRTRPRDTPLDTAINASIFVAFTGFPTGPPASTDRDTKIKNLKRHNRLVRANIIKAFVAEKEKLLEKFKDDFAKQKDAIERGRANRVAISIKEHAREKKNEQELENLSWLRGPRWLLELQAQDRRSEVNNVSPQELQDRDRRLRKEMEGHKSEEYEWNPKDFRGLAPESETEEEIDGSRDSEGDIVMGGLDSSSVSPIELSTPSNTTALFELEQKLDRDLQRLLEEGIKKIKEYAIHAENSVKQFKDKLAQDIIKGSGLDTTEGEQLKNIGSKINLPTPSGPHVGILKKKSITMQTPMDSSANIPKKSVSIQTPLEGGVDYSSTSKKSVSIQPPREEGGSLSKKPISIQIPPKTQNGVSGRPLVRNPMDITGSASKKARLDDPFWTGPSSSSSSSSLMPLSMNTPTSARSQVSFPMDAPTGPAKSRRPSNSSSGPSTPNTPNIPTGPANLKYARRLSNSSNRPQSPNIPTLLAGHANANASTPRLPLSRSAPKDPPSPRRPSNAGLRGGLASPSIVSTPSTDSKSTNSHTGKSFISSFNWLPKPGDPCDLKILIGDEIEITKHESRDDYIAFNKTSRKTGHIDIKYFMQDIEPIGLLGTTFISSSQYAPKHHNSFYDLEIYRGDKVKITSYHSGEAYVGFNMTTKRSGMLKGNFYLKDVEDTELINKTAMRSGPRCNDDDDPPTSHIGKTFIATDTQSPKHPKDVTTLNFRIGDKIEIINYATGNTFAGFNKTSKEKGQFNMDIFRKDVERSSLDFIIGPSTSKKTPQSSKHVHVGKTFIASHDYFPRSDAADDLPIRYGDAIEIVKHEFGDIFEGYNTRTDRMGLVNISYFKRDIDSAKKTGESFSTKGSRRPENYSYNIGIPQTDGNDDSDYYPQVNPATYVGKTFISSHSWTPNNGSDLAISLGDAIEIINDNFEGNYEGYNTRTKRYGRFQARFFQKDIDAFDYVGKRFTATRSLYNPDFGGLQINTGDVIEITNVIGRDLYTGNNLSTRQMGGELRIEQFREDVKRGHYAGIDDNREYKEHRHFADETADDGSAHKPQDKASLHRYIDKVFTATSSQNSRGPSDVTLLISTGDMIAIEKFVSGSTFCCFNVTTGETGNVKLDNYWKDIEAVERSRDGMDVDSPATRISTSGHLENGMYHQQWQQERLDKTKFEIQRASRNSSRARESF</sequence>
<reference evidence="2 3" key="1">
    <citation type="submission" date="2017-12" db="EMBL/GenBank/DDBJ databases">
        <title>Comparative genomics of Botrytis spp.</title>
        <authorList>
            <person name="Valero-Jimenez C.A."/>
            <person name="Tapia P."/>
            <person name="Veloso J."/>
            <person name="Silva-Moreno E."/>
            <person name="Staats M."/>
            <person name="Valdes J.H."/>
            <person name="Van Kan J.A.L."/>
        </authorList>
    </citation>
    <scope>NUCLEOTIDE SEQUENCE [LARGE SCALE GENOMIC DNA]</scope>
    <source>
        <strain evidence="2 3">MUCL435</strain>
    </source>
</reference>
<feature type="region of interest" description="Disordered" evidence="1">
    <location>
        <begin position="848"/>
        <end position="876"/>
    </location>
</feature>
<evidence type="ECO:0000313" key="2">
    <source>
        <dbReference type="EMBL" id="THV52892.1"/>
    </source>
</evidence>
<feature type="compositionally biased region" description="Polar residues" evidence="1">
    <location>
        <begin position="327"/>
        <end position="337"/>
    </location>
</feature>
<keyword evidence="3" id="KW-1185">Reference proteome</keyword>
<feature type="compositionally biased region" description="Polar residues" evidence="1">
    <location>
        <begin position="409"/>
        <end position="419"/>
    </location>
</feature>
<dbReference type="InterPro" id="IPR036028">
    <property type="entry name" value="SH3-like_dom_sf"/>
</dbReference>
<feature type="region of interest" description="Disordered" evidence="1">
    <location>
        <begin position="320"/>
        <end position="535"/>
    </location>
</feature>
<feature type="compositionally biased region" description="Low complexity" evidence="1">
    <location>
        <begin position="394"/>
        <end position="408"/>
    </location>
</feature>
<evidence type="ECO:0000256" key="1">
    <source>
        <dbReference type="SAM" id="MobiDB-lite"/>
    </source>
</evidence>
<dbReference type="OrthoDB" id="3525364at2759"/>
<evidence type="ECO:0000313" key="3">
    <source>
        <dbReference type="Proteomes" id="UP000308671"/>
    </source>
</evidence>
<proteinExistence type="predicted"/>
<protein>
    <recommendedName>
        <fullName evidence="4">SH3 domain-containing protein</fullName>
    </recommendedName>
</protein>
<feature type="compositionally biased region" description="Polar residues" evidence="1">
    <location>
        <begin position="520"/>
        <end position="535"/>
    </location>
</feature>
<comment type="caution">
    <text evidence="2">The sequence shown here is derived from an EMBL/GenBank/DDBJ whole genome shotgun (WGS) entry which is preliminary data.</text>
</comment>
<evidence type="ECO:0008006" key="4">
    <source>
        <dbReference type="Google" id="ProtNLM"/>
    </source>
</evidence>
<feature type="region of interest" description="Disordered" evidence="1">
    <location>
        <begin position="167"/>
        <end position="189"/>
    </location>
</feature>
<name>A0A4S8R7I1_9HELO</name>
<dbReference type="AlphaFoldDB" id="A0A4S8R7I1"/>
<accession>A0A4S8R7I1</accession>